<gene>
    <name evidence="1" type="ORF">RhiirA1_542566</name>
</gene>
<reference evidence="1 2" key="1">
    <citation type="submission" date="2017-10" db="EMBL/GenBank/DDBJ databases">
        <title>Extensive intraspecific genome diversity in a model arbuscular mycorrhizal fungus.</title>
        <authorList>
            <person name="Chen E.C.H."/>
            <person name="Morin E."/>
            <person name="Baudet D."/>
            <person name="Noel J."/>
            <person name="Ndikumana S."/>
            <person name="Charron P."/>
            <person name="St-Onge C."/>
            <person name="Giorgi J."/>
            <person name="Grigoriev I.V."/>
            <person name="Roux C."/>
            <person name="Martin F.M."/>
            <person name="Corradi N."/>
        </authorList>
    </citation>
    <scope>NUCLEOTIDE SEQUENCE [LARGE SCALE GENOMIC DNA]</scope>
    <source>
        <strain evidence="1 2">A1</strain>
    </source>
</reference>
<evidence type="ECO:0000313" key="1">
    <source>
        <dbReference type="EMBL" id="PKC55321.1"/>
    </source>
</evidence>
<protein>
    <submittedName>
        <fullName evidence="1">Uncharacterized protein</fullName>
    </submittedName>
</protein>
<comment type="caution">
    <text evidence="1">The sequence shown here is derived from an EMBL/GenBank/DDBJ whole genome shotgun (WGS) entry which is preliminary data.</text>
</comment>
<accession>A0A2N0QW90</accession>
<sequence>MEFNLNPSKTQIFINVFFNINENNKVEAVFKSSIFELNKADVKYNENFESNSDSNYDEFEIDGKIQNQGDGCSKHFRKLLEKNIQIICNRQHTCPALRECDPVCIPTFEDVKNSRCIYS</sequence>
<proteinExistence type="predicted"/>
<dbReference type="Proteomes" id="UP000232688">
    <property type="component" value="Unassembled WGS sequence"/>
</dbReference>
<evidence type="ECO:0000313" key="2">
    <source>
        <dbReference type="Proteomes" id="UP000232688"/>
    </source>
</evidence>
<organism evidence="1 2">
    <name type="scientific">Rhizophagus irregularis</name>
    <dbReference type="NCBI Taxonomy" id="588596"/>
    <lineage>
        <taxon>Eukaryota</taxon>
        <taxon>Fungi</taxon>
        <taxon>Fungi incertae sedis</taxon>
        <taxon>Mucoromycota</taxon>
        <taxon>Glomeromycotina</taxon>
        <taxon>Glomeromycetes</taxon>
        <taxon>Glomerales</taxon>
        <taxon>Glomeraceae</taxon>
        <taxon>Rhizophagus</taxon>
    </lineage>
</organism>
<dbReference type="VEuPathDB" id="FungiDB:RhiirA1_542566"/>
<dbReference type="AlphaFoldDB" id="A0A2N0QW90"/>
<dbReference type="EMBL" id="LLXH01002674">
    <property type="protein sequence ID" value="PKC55321.1"/>
    <property type="molecule type" value="Genomic_DNA"/>
</dbReference>
<reference evidence="1 2" key="2">
    <citation type="submission" date="2017-10" db="EMBL/GenBank/DDBJ databases">
        <title>Genome analyses suggest a sexual origin of heterokaryosis in a supposedly ancient asexual fungus.</title>
        <authorList>
            <person name="Corradi N."/>
            <person name="Sedzielewska K."/>
            <person name="Noel J."/>
            <person name="Charron P."/>
            <person name="Farinelli L."/>
            <person name="Marton T."/>
            <person name="Kruger M."/>
            <person name="Pelin A."/>
            <person name="Brachmann A."/>
            <person name="Corradi N."/>
        </authorList>
    </citation>
    <scope>NUCLEOTIDE SEQUENCE [LARGE SCALE GENOMIC DNA]</scope>
    <source>
        <strain evidence="1 2">A1</strain>
    </source>
</reference>
<name>A0A2N0QW90_9GLOM</name>